<proteinExistence type="predicted"/>
<dbReference type="AlphaFoldDB" id="A0A816D3B3"/>
<protein>
    <submittedName>
        <fullName evidence="1">Uncharacterized protein</fullName>
    </submittedName>
</protein>
<comment type="caution">
    <text evidence="1">The sequence shown here is derived from an EMBL/GenBank/DDBJ whole genome shotgun (WGS) entry which is preliminary data.</text>
</comment>
<sequence>MDSRRFILRNLTSLTKFEPTAPRKFYYVNTLTKNETITELIDLVKQKTEFVVETKYDKINGCPKLIQILFGHKFVLHTILVETLYLPEIDHCLHHQLKRLFSVILSQSNEIQSWDDIKSDLYHFLKCSLFTKHQVEKLQAVSIKEKFGRWFEEKCINMKVYGAPSEEWSIEEAFAFLFQQYFDTSVSDCRDWNVGLFAYLHTNCEPHPNRHSQDVINLLNDNKRRLILRQYAIHECTAVRKIASVLQNNWTRKNAENYLIKYYGKFSW</sequence>
<dbReference type="EMBL" id="CAJNOR010008165">
    <property type="protein sequence ID" value="CAF1629527.1"/>
    <property type="molecule type" value="Genomic_DNA"/>
</dbReference>
<evidence type="ECO:0000313" key="1">
    <source>
        <dbReference type="EMBL" id="CAF1629527.1"/>
    </source>
</evidence>
<evidence type="ECO:0000313" key="2">
    <source>
        <dbReference type="Proteomes" id="UP000663828"/>
    </source>
</evidence>
<keyword evidence="2" id="KW-1185">Reference proteome</keyword>
<reference evidence="1" key="1">
    <citation type="submission" date="2021-02" db="EMBL/GenBank/DDBJ databases">
        <authorList>
            <person name="Nowell W R."/>
        </authorList>
    </citation>
    <scope>NUCLEOTIDE SEQUENCE</scope>
</reference>
<accession>A0A816D3B3</accession>
<gene>
    <name evidence="1" type="ORF">XAT740_LOCUS51418</name>
</gene>
<name>A0A816D3B3_ADIRI</name>
<dbReference type="Proteomes" id="UP000663828">
    <property type="component" value="Unassembled WGS sequence"/>
</dbReference>
<organism evidence="1 2">
    <name type="scientific">Adineta ricciae</name>
    <name type="common">Rotifer</name>
    <dbReference type="NCBI Taxonomy" id="249248"/>
    <lineage>
        <taxon>Eukaryota</taxon>
        <taxon>Metazoa</taxon>
        <taxon>Spiralia</taxon>
        <taxon>Gnathifera</taxon>
        <taxon>Rotifera</taxon>
        <taxon>Eurotatoria</taxon>
        <taxon>Bdelloidea</taxon>
        <taxon>Adinetida</taxon>
        <taxon>Adinetidae</taxon>
        <taxon>Adineta</taxon>
    </lineage>
</organism>